<proteinExistence type="predicted"/>
<sequence>MGNLLAEDKRQIRILKLRLKGLHGRTTKLFKVCQNRMRENIQELLMDIVDISSYLELDAYENDTYIPYGLFWVWFPPYEYELEVMQKEYFFFERHVLKKW</sequence>
<organism evidence="1 2">
    <name type="scientific">Caenorhabditis angaria</name>
    <dbReference type="NCBI Taxonomy" id="860376"/>
    <lineage>
        <taxon>Eukaryota</taxon>
        <taxon>Metazoa</taxon>
        <taxon>Ecdysozoa</taxon>
        <taxon>Nematoda</taxon>
        <taxon>Chromadorea</taxon>
        <taxon>Rhabditida</taxon>
        <taxon>Rhabditina</taxon>
        <taxon>Rhabditomorpha</taxon>
        <taxon>Rhabditoidea</taxon>
        <taxon>Rhabditidae</taxon>
        <taxon>Peloderinae</taxon>
        <taxon>Caenorhabditis</taxon>
    </lineage>
</organism>
<keyword evidence="2" id="KW-1185">Reference proteome</keyword>
<comment type="caution">
    <text evidence="1">The sequence shown here is derived from an EMBL/GenBank/DDBJ whole genome shotgun (WGS) entry which is preliminary data.</text>
</comment>
<evidence type="ECO:0000313" key="1">
    <source>
        <dbReference type="EMBL" id="CAI5454406.1"/>
    </source>
</evidence>
<dbReference type="EMBL" id="CANHGI010000006">
    <property type="protein sequence ID" value="CAI5454406.1"/>
    <property type="molecule type" value="Genomic_DNA"/>
</dbReference>
<dbReference type="AlphaFoldDB" id="A0A9P1N7V8"/>
<protein>
    <submittedName>
        <fullName evidence="1">Uncharacterized protein</fullName>
    </submittedName>
</protein>
<accession>A0A9P1N7V8</accession>
<name>A0A9P1N7V8_9PELO</name>
<reference evidence="1" key="1">
    <citation type="submission" date="2022-11" db="EMBL/GenBank/DDBJ databases">
        <authorList>
            <person name="Kikuchi T."/>
        </authorList>
    </citation>
    <scope>NUCLEOTIDE SEQUENCE</scope>
    <source>
        <strain evidence="1">PS1010</strain>
    </source>
</reference>
<dbReference type="Proteomes" id="UP001152747">
    <property type="component" value="Unassembled WGS sequence"/>
</dbReference>
<evidence type="ECO:0000313" key="2">
    <source>
        <dbReference type="Proteomes" id="UP001152747"/>
    </source>
</evidence>
<gene>
    <name evidence="1" type="ORF">CAMP_LOCUS17043</name>
</gene>